<organism evidence="2 3">
    <name type="scientific">Azospirillum thiophilum</name>
    <dbReference type="NCBI Taxonomy" id="528244"/>
    <lineage>
        <taxon>Bacteria</taxon>
        <taxon>Pseudomonadati</taxon>
        <taxon>Pseudomonadota</taxon>
        <taxon>Alphaproteobacteria</taxon>
        <taxon>Rhodospirillales</taxon>
        <taxon>Azospirillaceae</taxon>
        <taxon>Azospirillum</taxon>
    </lineage>
</organism>
<gene>
    <name evidence="2" type="ORF">AL072_23895</name>
</gene>
<dbReference type="InterPro" id="IPR019546">
    <property type="entry name" value="TAT_signal_bac_arc"/>
</dbReference>
<dbReference type="InterPro" id="IPR046871">
    <property type="entry name" value="Pro_CA_2"/>
</dbReference>
<reference evidence="2 3" key="2">
    <citation type="journal article" date="2016" name="Genome Announc.">
        <title>Complete Genome Sequence of a Strain of Azospirillum thiophilum Isolated from a Sulfide Spring.</title>
        <authorList>
            <person name="Fomenkov A."/>
            <person name="Vincze T."/>
            <person name="Grabovich M."/>
            <person name="Anton B.P."/>
            <person name="Dubinina G."/>
            <person name="Orlova M."/>
            <person name="Belousova E."/>
            <person name="Roberts R.J."/>
        </authorList>
    </citation>
    <scope>NUCLEOTIDE SEQUENCE [LARGE SCALE GENOMIC DNA]</scope>
    <source>
        <strain evidence="2 3">BV-S</strain>
    </source>
</reference>
<name>A0AAC8W2Z9_9PROT</name>
<dbReference type="KEGG" id="ati:AL072_23895"/>
<sequence>MDHPTGHHHGCCQGGHNGEHSSRRGFLKLATLGAGVTLMAPLTMSRPALAGSVDTLLLSCMDYRLMGHVADYMNARNMQANYDHVILAGASLGALTDKKPAWGEAFWDHVAVAKDLHHIKRVIVMDHRDCGAYKVFLGMDLSPDPAKEAEVHGQYLTRLKAMVKERHPDLEVELLLMGLDGQVEKVAA</sequence>
<dbReference type="AlphaFoldDB" id="A0AAC8W2Z9"/>
<keyword evidence="3" id="KW-1185">Reference proteome</keyword>
<dbReference type="Pfam" id="PF20393">
    <property type="entry name" value="Pro_CA_2"/>
    <property type="match status" value="1"/>
</dbReference>
<dbReference type="NCBIfam" id="TIGR01409">
    <property type="entry name" value="TAT_signal_seq"/>
    <property type="match status" value="1"/>
</dbReference>
<accession>A0AAC8W2Z9</accession>
<feature type="region of interest" description="Disordered" evidence="1">
    <location>
        <begin position="1"/>
        <end position="20"/>
    </location>
</feature>
<feature type="compositionally biased region" description="Basic residues" evidence="1">
    <location>
        <begin position="1"/>
        <end position="10"/>
    </location>
</feature>
<dbReference type="GO" id="GO:0004089">
    <property type="term" value="F:carbonate dehydratase activity"/>
    <property type="evidence" value="ECO:0007669"/>
    <property type="project" value="InterPro"/>
</dbReference>
<evidence type="ECO:0008006" key="4">
    <source>
        <dbReference type="Google" id="ProtNLM"/>
    </source>
</evidence>
<dbReference type="RefSeq" id="WP_045583626.1">
    <property type="nucleotide sequence ID" value="NZ_CP012404.1"/>
</dbReference>
<evidence type="ECO:0000313" key="2">
    <source>
        <dbReference type="EMBL" id="ALG74057.1"/>
    </source>
</evidence>
<dbReference type="PROSITE" id="PS51318">
    <property type="entry name" value="TAT"/>
    <property type="match status" value="1"/>
</dbReference>
<dbReference type="GO" id="GO:0008270">
    <property type="term" value="F:zinc ion binding"/>
    <property type="evidence" value="ECO:0007669"/>
    <property type="project" value="InterPro"/>
</dbReference>
<dbReference type="InterPro" id="IPR036874">
    <property type="entry name" value="Carbonic_anhydrase_sf"/>
</dbReference>
<dbReference type="Gene3D" id="3.40.1050.10">
    <property type="entry name" value="Carbonic anhydrase"/>
    <property type="match status" value="1"/>
</dbReference>
<dbReference type="InterPro" id="IPR006311">
    <property type="entry name" value="TAT_signal"/>
</dbReference>
<dbReference type="SUPFAM" id="SSF53056">
    <property type="entry name" value="beta-carbonic anhydrase, cab"/>
    <property type="match status" value="1"/>
</dbReference>
<evidence type="ECO:0000256" key="1">
    <source>
        <dbReference type="SAM" id="MobiDB-lite"/>
    </source>
</evidence>
<dbReference type="Proteomes" id="UP000069935">
    <property type="component" value="Chromosome 4"/>
</dbReference>
<evidence type="ECO:0000313" key="3">
    <source>
        <dbReference type="Proteomes" id="UP000069935"/>
    </source>
</evidence>
<proteinExistence type="predicted"/>
<protein>
    <recommendedName>
        <fullName evidence="4">Carbonic anhydrase</fullName>
    </recommendedName>
</protein>
<dbReference type="EMBL" id="CP012404">
    <property type="protein sequence ID" value="ALG74057.1"/>
    <property type="molecule type" value="Genomic_DNA"/>
</dbReference>
<reference evidence="3" key="1">
    <citation type="submission" date="2015-08" db="EMBL/GenBank/DDBJ databases">
        <title>Complete Genome Sequence of Azospirillum thiophilum BV-S.</title>
        <authorList>
            <person name="Fomenkov A."/>
            <person name="Vincze T."/>
            <person name="Grabovich M."/>
            <person name="Dubinina G."/>
            <person name="Orlova M."/>
            <person name="Belousova E."/>
            <person name="Roberts R.J."/>
        </authorList>
    </citation>
    <scope>NUCLEOTIDE SEQUENCE [LARGE SCALE GENOMIC DNA]</scope>
    <source>
        <strain evidence="3">BV-S</strain>
    </source>
</reference>